<dbReference type="InterPro" id="IPR018680">
    <property type="entry name" value="DUF2164"/>
</dbReference>
<evidence type="ECO:0000313" key="4">
    <source>
        <dbReference type="Proteomes" id="UP000321547"/>
    </source>
</evidence>
<dbReference type="OrthoDB" id="2972650at2"/>
<reference evidence="1 4" key="2">
    <citation type="submission" date="2019-07" db="EMBL/GenBank/DDBJ databases">
        <title>Whole genome shotgun sequence of Halolactibacillus halophilus NBRC 100868.</title>
        <authorList>
            <person name="Hosoyama A."/>
            <person name="Uohara A."/>
            <person name="Ohji S."/>
            <person name="Ichikawa N."/>
        </authorList>
    </citation>
    <scope>NUCLEOTIDE SEQUENCE [LARGE SCALE GENOMIC DNA]</scope>
    <source>
        <strain evidence="1 4">NBRC 100868</strain>
    </source>
</reference>
<dbReference type="EMBL" id="BJWI01000001">
    <property type="protein sequence ID" value="GEM00613.1"/>
    <property type="molecule type" value="Genomic_DNA"/>
</dbReference>
<dbReference type="AlphaFoldDB" id="A0A1I5L2B6"/>
<evidence type="ECO:0000313" key="1">
    <source>
        <dbReference type="EMBL" id="GEM00613.1"/>
    </source>
</evidence>
<dbReference type="Proteomes" id="UP000242243">
    <property type="component" value="Unassembled WGS sequence"/>
</dbReference>
<evidence type="ECO:0000313" key="2">
    <source>
        <dbReference type="EMBL" id="SFO91323.1"/>
    </source>
</evidence>
<reference evidence="2 3" key="1">
    <citation type="submission" date="2016-10" db="EMBL/GenBank/DDBJ databases">
        <authorList>
            <person name="de Groot N.N."/>
        </authorList>
    </citation>
    <scope>NUCLEOTIDE SEQUENCE [LARGE SCALE GENOMIC DNA]</scope>
    <source>
        <strain evidence="2 3">DSM 17073</strain>
    </source>
</reference>
<evidence type="ECO:0000313" key="3">
    <source>
        <dbReference type="Proteomes" id="UP000242243"/>
    </source>
</evidence>
<keyword evidence="4" id="KW-1185">Reference proteome</keyword>
<dbReference type="RefSeq" id="WP_089829377.1">
    <property type="nucleotide sequence ID" value="NZ_BJWI01000001.1"/>
</dbReference>
<name>A0A1I5L2B6_9BACI</name>
<proteinExistence type="predicted"/>
<dbReference type="Pfam" id="PF09932">
    <property type="entry name" value="DUF2164"/>
    <property type="match status" value="1"/>
</dbReference>
<dbReference type="EMBL" id="FOXC01000001">
    <property type="protein sequence ID" value="SFO91323.1"/>
    <property type="molecule type" value="Genomic_DNA"/>
</dbReference>
<accession>A0A1I5L2B6</accession>
<protein>
    <submittedName>
        <fullName evidence="2">Uncharacterized conserved protein, DUF2164 family</fullName>
    </submittedName>
</protein>
<gene>
    <name evidence="1" type="ORF">HHA03_01450</name>
    <name evidence="2" type="ORF">SAMN05421839_101158</name>
</gene>
<dbReference type="Proteomes" id="UP000321547">
    <property type="component" value="Unassembled WGS sequence"/>
</dbReference>
<sequence>MTLNRDEYVKATDAIRGYLETEFDLEIGSVAADQFVKFLEENVIHLYEDQAIEDVRQLVEEKAWSVDEDIRALKGMKNK</sequence>
<organism evidence="2 3">
    <name type="scientific">Halolactibacillus halophilus</name>
    <dbReference type="NCBI Taxonomy" id="306540"/>
    <lineage>
        <taxon>Bacteria</taxon>
        <taxon>Bacillati</taxon>
        <taxon>Bacillota</taxon>
        <taxon>Bacilli</taxon>
        <taxon>Bacillales</taxon>
        <taxon>Bacillaceae</taxon>
        <taxon>Halolactibacillus</taxon>
    </lineage>
</organism>